<evidence type="ECO:0008006" key="5">
    <source>
        <dbReference type="Google" id="ProtNLM"/>
    </source>
</evidence>
<dbReference type="Proteomes" id="UP000053070">
    <property type="component" value="Unassembled WGS sequence"/>
</dbReference>
<dbReference type="STRING" id="502682.BMF35_a1724"/>
<evidence type="ECO:0000256" key="2">
    <source>
        <dbReference type="SAM" id="Phobius"/>
    </source>
</evidence>
<accession>A0A0G9MQA7</accession>
<feature type="coiled-coil region" evidence="1">
    <location>
        <begin position="197"/>
        <end position="282"/>
    </location>
</feature>
<protein>
    <recommendedName>
        <fullName evidence="5">Exopolysaccharide biosynthesis protein</fullName>
    </recommendedName>
</protein>
<dbReference type="PANTHER" id="PTHR32309">
    <property type="entry name" value="TYROSINE-PROTEIN KINASE"/>
    <property type="match status" value="1"/>
</dbReference>
<dbReference type="RefSeq" id="WP_156172031.1">
    <property type="nucleotide sequence ID" value="NZ_CP018097.1"/>
</dbReference>
<dbReference type="EMBL" id="LBHC01000001">
    <property type="protein sequence ID" value="KLE32749.1"/>
    <property type="molecule type" value="Genomic_DNA"/>
</dbReference>
<organism evidence="3 4">
    <name type="scientific">Aurantiacibacter gangjinensis</name>
    <dbReference type="NCBI Taxonomy" id="502682"/>
    <lineage>
        <taxon>Bacteria</taxon>
        <taxon>Pseudomonadati</taxon>
        <taxon>Pseudomonadota</taxon>
        <taxon>Alphaproteobacteria</taxon>
        <taxon>Sphingomonadales</taxon>
        <taxon>Erythrobacteraceae</taxon>
        <taxon>Aurantiacibacter</taxon>
    </lineage>
</organism>
<dbReference type="PATRIC" id="fig|502682.8.peg.311"/>
<feature type="transmembrane region" description="Helical" evidence="2">
    <location>
        <begin position="365"/>
        <end position="389"/>
    </location>
</feature>
<reference evidence="3 4" key="1">
    <citation type="submission" date="2015-04" db="EMBL/GenBank/DDBJ databases">
        <title>The draft genome sequence of Erythrobacr gangjinensis K7-2.</title>
        <authorList>
            <person name="Zhuang L."/>
            <person name="Liu Y."/>
            <person name="Shao Z."/>
        </authorList>
    </citation>
    <scope>NUCLEOTIDE SEQUENCE [LARGE SCALE GENOMIC DNA]</scope>
    <source>
        <strain evidence="3 4">K7-2</strain>
    </source>
</reference>
<evidence type="ECO:0000256" key="1">
    <source>
        <dbReference type="SAM" id="Coils"/>
    </source>
</evidence>
<dbReference type="PANTHER" id="PTHR32309:SF13">
    <property type="entry name" value="FERRIC ENTEROBACTIN TRANSPORT PROTEIN FEPE"/>
    <property type="match status" value="1"/>
</dbReference>
<keyword evidence="2" id="KW-1133">Transmembrane helix</keyword>
<gene>
    <name evidence="3" type="ORF">AAW01_01500</name>
</gene>
<comment type="caution">
    <text evidence="3">The sequence shown here is derived from an EMBL/GenBank/DDBJ whole genome shotgun (WGS) entry which is preliminary data.</text>
</comment>
<dbReference type="GO" id="GO:0004713">
    <property type="term" value="F:protein tyrosine kinase activity"/>
    <property type="evidence" value="ECO:0007669"/>
    <property type="project" value="TreeGrafter"/>
</dbReference>
<keyword evidence="2" id="KW-0472">Membrane</keyword>
<keyword evidence="1" id="KW-0175">Coiled coil</keyword>
<keyword evidence="2" id="KW-0812">Transmembrane</keyword>
<keyword evidence="4" id="KW-1185">Reference proteome</keyword>
<dbReference type="GO" id="GO:0005886">
    <property type="term" value="C:plasma membrane"/>
    <property type="evidence" value="ECO:0007669"/>
    <property type="project" value="TreeGrafter"/>
</dbReference>
<name>A0A0G9MQA7_9SPHN</name>
<sequence>MRRRMLVVLAIGLTAGIIVAIATRPHISATAQVEFLTPESAQGAELPSPAERALAATSGDVAMRVVDELSLLGNGRFTQGRPQLRDGEVSEIARKAQAAALVIRNTRLDTDGVGPMLRITYEADDAGLAADIANTIASGLVVADAQALAAFADNGRAETEALLARLSNAEPQVEAAVSPDERELLEAPSSDALTDLNNNARATLRQELSTIQQALREIEADIASGEPDAADPEVIRLRRERADLQARYDRLTEQFRPDYPAAQRLREQLDELDEALAREASRSMGTRALNASQLRQRELELSAEIAALDVASAPDDGTRNLSGIDAETRQLQELLEARLAQLDVAEPSESARIVTVAEAPPSPMLWHWLRIIGIALGAALLLCLGMLLLDRRRARAAAA</sequence>
<dbReference type="AlphaFoldDB" id="A0A0G9MQA7"/>
<proteinExistence type="predicted"/>
<evidence type="ECO:0000313" key="4">
    <source>
        <dbReference type="Proteomes" id="UP000053070"/>
    </source>
</evidence>
<evidence type="ECO:0000313" key="3">
    <source>
        <dbReference type="EMBL" id="KLE32749.1"/>
    </source>
</evidence>
<dbReference type="InterPro" id="IPR050445">
    <property type="entry name" value="Bact_polysacc_biosynth/exp"/>
</dbReference>
<dbReference type="OrthoDB" id="230260at2"/>